<name>A0A2N9EVJ2_FAGSY</name>
<dbReference type="InterPro" id="IPR000477">
    <property type="entry name" value="RT_dom"/>
</dbReference>
<dbReference type="Gene3D" id="3.60.10.10">
    <property type="entry name" value="Endonuclease/exonuclease/phosphatase"/>
    <property type="match status" value="1"/>
</dbReference>
<dbReference type="SUPFAM" id="SSF56219">
    <property type="entry name" value="DNase I-like"/>
    <property type="match status" value="1"/>
</dbReference>
<dbReference type="Gene3D" id="3.30.420.10">
    <property type="entry name" value="Ribonuclease H-like superfamily/Ribonuclease H"/>
    <property type="match status" value="1"/>
</dbReference>
<dbReference type="SUPFAM" id="SSF53098">
    <property type="entry name" value="Ribonuclease H-like"/>
    <property type="match status" value="1"/>
</dbReference>
<sequence>MDSLTSMWENLSLSELEGKKFNLEPDTTSKQESILVARFLTCQPINLEAVARTFRPLWRTNKGFRLKDMDDNVVTIYFQDEADLERVIANGPWSYDKYFIIFQRTKEETQISALTFDTIDLWVQIHGLLPRHLNAGTSKQIGTTLSKVIPTVDSEDEASWGDFVRVHVSVNNSRPLCRGRKVGLGSGKEVLISFQYEKLANFCYRCGLVTHSDKDCSIWLRSKGSLNSDQQQFRAWMRAQVRAPHRRKTVSVEGALFCSRHSDTTPSDQPIPPPRGDKGRKAANGKDLSTVQHMESLSIDPRIPPIILIEERNQSNGERIFENHTNPGQHEVPPPIPMSYIAWNCRGLGNPCTVQELFRLVREQDPLVLSVVETGLDEARLEVLRYTIINEGWDDAWRFTGFYGAPETHKRHLSWTLLQSLHQQFTLPWLCIGDFNKLLSMEEKQGGPVRSSRQMQDFRDAIDECGFVDLGYQGAPFTWCNNRVDSGTVWERLDRGLATTPWLNMFPEARIIHLHASNSDHYPICLVPTPEHSLPRAKHRLFKFEEVWLSNPGCREIVTEAWATQKTGSHMFRVQDKIRNCRKELRIWSRSQFGNISQQLKIKTAQLRATEENSIRGMNHSIAFELKKEVQYLLSQEERMWWQRACMGWLKGGDRNTRFFHQRASQCRRRNLIAELHDSQGVTHTGDEAIGRVFEEYFDTLFKSSNPSDFDSVFEGIALVVTEDMNNKLSKPFQRQEMDYALKQIGPLKAPGPDSMSPIFYQTFWDSIGNDVSSAILSCLNSGSILKSINHTYIALIPKKQNPTKVTDFRPISLCNVLYKILSKVLTNRLKSILPHIISETQSAFVPSRLITDNILVAFETLHHMKTRNTGKEGFMALKLDMSKAYDRVEWVFLKHVMLKMGFNTKWVSLMMECISSVSYSILINGSPQGLLKPTRGLRQGDPLSPYLFLLYAEGLNGLLNQAVNNELIWGISLSRGGPQLTHLFFTDDSLLFCLARRDECETILHILSQYEAVLGQQINRDKTTLFFSKSTPVPKQTKLLQLLGVPAVREYEKYLGLPFFVGRSRRESFTQIKERIWKRLQGWKQKLLSQAGREILIKAVVQAIPAFSMSCFKLPVSLCQDIEVLIRKFWWGYRGSQRKIHWVNWDTLCTSKRQSKMGFRDMRKFNDALLAKQVWRLQHNDNSLFYKVFKAKYFPHCSILDEGIKTNGSYAWRSITQARKVVRDGVNATTFQKMQRWQISLTKRQELGKSSDRAHVFTPRSLTNFGLTLVSPATKDTLYWPFTPSGTFSVRSAYHMLMNPEQRSSPQTNLNTTDDGMWQHIWSLNTPPKIRHFLWRAFRESLPTKKNLQSRHIPVDPCYSECLNAEEDAIHSLWGCPVLTPLWAKLGPFRELRTLQFTSFAELLKEVLNKLDEHHRLIFAVQALLVWFRRNKGRVENQWDDIDSLGNRASIIIQDHLMHHSKSESTTLPSPTTHWTPSDRGTWKLNFDRALRKDIGAAGVRVVVQDHQGYAVAALTKRFHLPSTPAMIEALAARATVHLALELKLDRVVFEGDSETIIKALCCSEDNFTPYGHIIEETQDKSKSFQSCSFQHTRRSANDVAHVLAQKSFSFYSYYLWQSNMPHDVLSVLQSDLVHQ</sequence>
<dbReference type="Pfam" id="PF00078">
    <property type="entry name" value="RVT_1"/>
    <property type="match status" value="1"/>
</dbReference>
<reference evidence="3" key="1">
    <citation type="submission" date="2018-02" db="EMBL/GenBank/DDBJ databases">
        <authorList>
            <person name="Cohen D.B."/>
            <person name="Kent A.D."/>
        </authorList>
    </citation>
    <scope>NUCLEOTIDE SEQUENCE</scope>
</reference>
<feature type="domain" description="Reverse transcriptase" evidence="2">
    <location>
        <begin position="778"/>
        <end position="1060"/>
    </location>
</feature>
<dbReference type="Pfam" id="PF13456">
    <property type="entry name" value="RVT_3"/>
    <property type="match status" value="1"/>
</dbReference>
<gene>
    <name evidence="3" type="ORF">FSB_LOCUS6471</name>
</gene>
<dbReference type="GO" id="GO:0003676">
    <property type="term" value="F:nucleic acid binding"/>
    <property type="evidence" value="ECO:0007669"/>
    <property type="project" value="InterPro"/>
</dbReference>
<proteinExistence type="predicted"/>
<dbReference type="InterPro" id="IPR043502">
    <property type="entry name" value="DNA/RNA_pol_sf"/>
</dbReference>
<dbReference type="CDD" id="cd06222">
    <property type="entry name" value="RNase_H_like"/>
    <property type="match status" value="1"/>
</dbReference>
<evidence type="ECO:0000259" key="2">
    <source>
        <dbReference type="PROSITE" id="PS50878"/>
    </source>
</evidence>
<dbReference type="PANTHER" id="PTHR33116:SF86">
    <property type="entry name" value="REVERSE TRANSCRIPTASE DOMAIN-CONTAINING PROTEIN"/>
    <property type="match status" value="1"/>
</dbReference>
<dbReference type="InterPro" id="IPR025836">
    <property type="entry name" value="Zn_knuckle_CX2CX4HX4C"/>
</dbReference>
<dbReference type="Pfam" id="PF14392">
    <property type="entry name" value="zf-CCHC_4"/>
    <property type="match status" value="1"/>
</dbReference>
<evidence type="ECO:0000256" key="1">
    <source>
        <dbReference type="SAM" id="MobiDB-lite"/>
    </source>
</evidence>
<dbReference type="InterPro" id="IPR026960">
    <property type="entry name" value="RVT-Znf"/>
</dbReference>
<dbReference type="Pfam" id="PF14111">
    <property type="entry name" value="DUF4283"/>
    <property type="match status" value="1"/>
</dbReference>
<protein>
    <recommendedName>
        <fullName evidence="2">Reverse transcriptase domain-containing protein</fullName>
    </recommendedName>
</protein>
<dbReference type="InterPro" id="IPR012337">
    <property type="entry name" value="RNaseH-like_sf"/>
</dbReference>
<organism evidence="3">
    <name type="scientific">Fagus sylvatica</name>
    <name type="common">Beechnut</name>
    <dbReference type="NCBI Taxonomy" id="28930"/>
    <lineage>
        <taxon>Eukaryota</taxon>
        <taxon>Viridiplantae</taxon>
        <taxon>Streptophyta</taxon>
        <taxon>Embryophyta</taxon>
        <taxon>Tracheophyta</taxon>
        <taxon>Spermatophyta</taxon>
        <taxon>Magnoliopsida</taxon>
        <taxon>eudicotyledons</taxon>
        <taxon>Gunneridae</taxon>
        <taxon>Pentapetalae</taxon>
        <taxon>rosids</taxon>
        <taxon>fabids</taxon>
        <taxon>Fagales</taxon>
        <taxon>Fagaceae</taxon>
        <taxon>Fagus</taxon>
    </lineage>
</organism>
<dbReference type="PROSITE" id="PS50878">
    <property type="entry name" value="RT_POL"/>
    <property type="match status" value="1"/>
</dbReference>
<dbReference type="InterPro" id="IPR044730">
    <property type="entry name" value="RNase_H-like_dom_plant"/>
</dbReference>
<dbReference type="CDD" id="cd01650">
    <property type="entry name" value="RT_nLTR_like"/>
    <property type="match status" value="1"/>
</dbReference>
<dbReference type="InterPro" id="IPR036397">
    <property type="entry name" value="RNaseH_sf"/>
</dbReference>
<dbReference type="InterPro" id="IPR036691">
    <property type="entry name" value="Endo/exonu/phosph_ase_sf"/>
</dbReference>
<dbReference type="InterPro" id="IPR025558">
    <property type="entry name" value="DUF4283"/>
</dbReference>
<dbReference type="InterPro" id="IPR002156">
    <property type="entry name" value="RNaseH_domain"/>
</dbReference>
<evidence type="ECO:0000313" key="3">
    <source>
        <dbReference type="EMBL" id="SPC78589.1"/>
    </source>
</evidence>
<dbReference type="GO" id="GO:0004523">
    <property type="term" value="F:RNA-DNA hybrid ribonuclease activity"/>
    <property type="evidence" value="ECO:0007669"/>
    <property type="project" value="InterPro"/>
</dbReference>
<dbReference type="Pfam" id="PF13966">
    <property type="entry name" value="zf-RVT"/>
    <property type="match status" value="1"/>
</dbReference>
<accession>A0A2N9EVJ2</accession>
<dbReference type="SUPFAM" id="SSF56672">
    <property type="entry name" value="DNA/RNA polymerases"/>
    <property type="match status" value="1"/>
</dbReference>
<dbReference type="PANTHER" id="PTHR33116">
    <property type="entry name" value="REVERSE TRANSCRIPTASE ZINC-BINDING DOMAIN-CONTAINING PROTEIN-RELATED-RELATED"/>
    <property type="match status" value="1"/>
</dbReference>
<feature type="region of interest" description="Disordered" evidence="1">
    <location>
        <begin position="259"/>
        <end position="283"/>
    </location>
</feature>
<dbReference type="EMBL" id="OIVN01000336">
    <property type="protein sequence ID" value="SPC78589.1"/>
    <property type="molecule type" value="Genomic_DNA"/>
</dbReference>